<organism evidence="2 3">
    <name type="scientific">Araneus ventricosus</name>
    <name type="common">Orbweaver spider</name>
    <name type="synonym">Epeira ventricosa</name>
    <dbReference type="NCBI Taxonomy" id="182803"/>
    <lineage>
        <taxon>Eukaryota</taxon>
        <taxon>Metazoa</taxon>
        <taxon>Ecdysozoa</taxon>
        <taxon>Arthropoda</taxon>
        <taxon>Chelicerata</taxon>
        <taxon>Arachnida</taxon>
        <taxon>Araneae</taxon>
        <taxon>Araneomorphae</taxon>
        <taxon>Entelegynae</taxon>
        <taxon>Araneoidea</taxon>
        <taxon>Araneidae</taxon>
        <taxon>Araneus</taxon>
    </lineage>
</organism>
<evidence type="ECO:0000313" key="3">
    <source>
        <dbReference type="Proteomes" id="UP000499080"/>
    </source>
</evidence>
<gene>
    <name evidence="2" type="ORF">AVEN_46939_1</name>
</gene>
<dbReference type="EMBL" id="BGPR01000970">
    <property type="protein sequence ID" value="GBM41667.1"/>
    <property type="molecule type" value="Genomic_DNA"/>
</dbReference>
<dbReference type="Proteomes" id="UP000499080">
    <property type="component" value="Unassembled WGS sequence"/>
</dbReference>
<keyword evidence="3" id="KW-1185">Reference proteome</keyword>
<keyword evidence="1" id="KW-0472">Membrane</keyword>
<dbReference type="AlphaFoldDB" id="A0A4Y2FKX4"/>
<reference evidence="2 3" key="1">
    <citation type="journal article" date="2019" name="Sci. Rep.">
        <title>Orb-weaving spider Araneus ventricosus genome elucidates the spidroin gene catalogue.</title>
        <authorList>
            <person name="Kono N."/>
            <person name="Nakamura H."/>
            <person name="Ohtoshi R."/>
            <person name="Moran D.A.P."/>
            <person name="Shinohara A."/>
            <person name="Yoshida Y."/>
            <person name="Fujiwara M."/>
            <person name="Mori M."/>
            <person name="Tomita M."/>
            <person name="Arakawa K."/>
        </authorList>
    </citation>
    <scope>NUCLEOTIDE SEQUENCE [LARGE SCALE GENOMIC DNA]</scope>
</reference>
<name>A0A4Y2FKX4_ARAVE</name>
<sequence length="98" mass="10713">MEPAGPEAETIPQVWDLCLPPDGAGTLNEDRIRREARSDGKRQALADQKNGVSPVHCSDILGNIDAVEISLECPPGLNFVTIFWSILTIIVLNLLTLY</sequence>
<keyword evidence="1" id="KW-1133">Transmembrane helix</keyword>
<keyword evidence="1" id="KW-0812">Transmembrane</keyword>
<evidence type="ECO:0000313" key="2">
    <source>
        <dbReference type="EMBL" id="GBM41667.1"/>
    </source>
</evidence>
<evidence type="ECO:0000256" key="1">
    <source>
        <dbReference type="SAM" id="Phobius"/>
    </source>
</evidence>
<accession>A0A4Y2FKX4</accession>
<comment type="caution">
    <text evidence="2">The sequence shown here is derived from an EMBL/GenBank/DDBJ whole genome shotgun (WGS) entry which is preliminary data.</text>
</comment>
<proteinExistence type="predicted"/>
<feature type="transmembrane region" description="Helical" evidence="1">
    <location>
        <begin position="77"/>
        <end position="97"/>
    </location>
</feature>
<protein>
    <submittedName>
        <fullName evidence="2">Uncharacterized protein</fullName>
    </submittedName>
</protein>